<comment type="caution">
    <text evidence="7">The sequence shown here is derived from an EMBL/GenBank/DDBJ whole genome shotgun (WGS) entry which is preliminary data.</text>
</comment>
<evidence type="ECO:0000256" key="4">
    <source>
        <dbReference type="ARBA" id="ARBA00022679"/>
    </source>
</evidence>
<evidence type="ECO:0000256" key="2">
    <source>
        <dbReference type="ARBA" id="ARBA00007441"/>
    </source>
</evidence>
<dbReference type="PANTHER" id="PTHR46383:SF4">
    <property type="entry name" value="AMINOTRANSFERASE"/>
    <property type="match status" value="1"/>
</dbReference>
<evidence type="ECO:0000256" key="3">
    <source>
        <dbReference type="ARBA" id="ARBA00022576"/>
    </source>
</evidence>
<dbReference type="InterPro" id="IPR015424">
    <property type="entry name" value="PyrdxlP-dep_Trfase"/>
</dbReference>
<dbReference type="Gene3D" id="3.40.640.10">
    <property type="entry name" value="Type I PLP-dependent aspartate aminotransferase-like (Major domain)"/>
    <property type="match status" value="1"/>
</dbReference>
<dbReference type="InterPro" id="IPR004839">
    <property type="entry name" value="Aminotransferase_I/II_large"/>
</dbReference>
<proteinExistence type="inferred from homology"/>
<comment type="similarity">
    <text evidence="2">Belongs to the class-I pyridoxal-phosphate-dependent aminotransferase family.</text>
</comment>
<dbReference type="EMBL" id="BARS01015742">
    <property type="protein sequence ID" value="GAF93837.1"/>
    <property type="molecule type" value="Genomic_DNA"/>
</dbReference>
<dbReference type="SUPFAM" id="SSF53383">
    <property type="entry name" value="PLP-dependent transferases"/>
    <property type="match status" value="1"/>
</dbReference>
<dbReference type="AlphaFoldDB" id="X0U099"/>
<comment type="cofactor">
    <cofactor evidence="1">
        <name>pyridoxal 5'-phosphate</name>
        <dbReference type="ChEBI" id="CHEBI:597326"/>
    </cofactor>
</comment>
<dbReference type="InterPro" id="IPR015421">
    <property type="entry name" value="PyrdxlP-dep_Trfase_major"/>
</dbReference>
<dbReference type="CDD" id="cd00609">
    <property type="entry name" value="AAT_like"/>
    <property type="match status" value="1"/>
</dbReference>
<keyword evidence="5" id="KW-0663">Pyridoxal phosphate</keyword>
<reference evidence="7" key="1">
    <citation type="journal article" date="2014" name="Front. Microbiol.">
        <title>High frequency of phylogenetically diverse reductive dehalogenase-homologous genes in deep subseafloor sedimentary metagenomes.</title>
        <authorList>
            <person name="Kawai M."/>
            <person name="Futagami T."/>
            <person name="Toyoda A."/>
            <person name="Takaki Y."/>
            <person name="Nishi S."/>
            <person name="Hori S."/>
            <person name="Arai W."/>
            <person name="Tsubouchi T."/>
            <person name="Morono Y."/>
            <person name="Uchiyama I."/>
            <person name="Ito T."/>
            <person name="Fujiyama A."/>
            <person name="Inagaki F."/>
            <person name="Takami H."/>
        </authorList>
    </citation>
    <scope>NUCLEOTIDE SEQUENCE</scope>
    <source>
        <strain evidence="7">Expedition CK06-06</strain>
    </source>
</reference>
<feature type="domain" description="Aminotransferase class I/classII large" evidence="6">
    <location>
        <begin position="33"/>
        <end position="134"/>
    </location>
</feature>
<dbReference type="PANTHER" id="PTHR46383">
    <property type="entry name" value="ASPARTATE AMINOTRANSFERASE"/>
    <property type="match status" value="1"/>
</dbReference>
<dbReference type="GO" id="GO:0006520">
    <property type="term" value="P:amino acid metabolic process"/>
    <property type="evidence" value="ECO:0007669"/>
    <property type="project" value="InterPro"/>
</dbReference>
<evidence type="ECO:0000256" key="5">
    <source>
        <dbReference type="ARBA" id="ARBA00022898"/>
    </source>
</evidence>
<evidence type="ECO:0000256" key="1">
    <source>
        <dbReference type="ARBA" id="ARBA00001933"/>
    </source>
</evidence>
<accession>X0U099</accession>
<dbReference type="GO" id="GO:0030170">
    <property type="term" value="F:pyridoxal phosphate binding"/>
    <property type="evidence" value="ECO:0007669"/>
    <property type="project" value="InterPro"/>
</dbReference>
<keyword evidence="3" id="KW-0032">Aminotransferase</keyword>
<evidence type="ECO:0000259" key="6">
    <source>
        <dbReference type="Pfam" id="PF00155"/>
    </source>
</evidence>
<name>X0U099_9ZZZZ</name>
<dbReference type="GO" id="GO:0008483">
    <property type="term" value="F:transaminase activity"/>
    <property type="evidence" value="ECO:0007669"/>
    <property type="project" value="UniProtKB-KW"/>
</dbReference>
<sequence length="135" mass="15275">MNYDKYIDPTVASIPVSGIRLVNAWPSKIPISKWIRLNIGQPDLATPEYIKTAVNEALTRDHTRYTHLMGDEPLRNEICSYLQHYHGLTYQNDEILVTAGGQSAIFAVLKTILSPNDNIIVPFPSYPPYLNAIKY</sequence>
<keyword evidence="4" id="KW-0808">Transferase</keyword>
<organism evidence="7">
    <name type="scientific">marine sediment metagenome</name>
    <dbReference type="NCBI Taxonomy" id="412755"/>
    <lineage>
        <taxon>unclassified sequences</taxon>
        <taxon>metagenomes</taxon>
        <taxon>ecological metagenomes</taxon>
    </lineage>
</organism>
<protein>
    <recommendedName>
        <fullName evidence="6">Aminotransferase class I/classII large domain-containing protein</fullName>
    </recommendedName>
</protein>
<dbReference type="InterPro" id="IPR050596">
    <property type="entry name" value="AspAT/PAT-like"/>
</dbReference>
<feature type="non-terminal residue" evidence="7">
    <location>
        <position position="135"/>
    </location>
</feature>
<evidence type="ECO:0000313" key="7">
    <source>
        <dbReference type="EMBL" id="GAF93837.1"/>
    </source>
</evidence>
<dbReference type="Pfam" id="PF00155">
    <property type="entry name" value="Aminotran_1_2"/>
    <property type="match status" value="1"/>
</dbReference>
<gene>
    <name evidence="7" type="ORF">S01H1_25997</name>
</gene>